<dbReference type="InterPro" id="IPR007110">
    <property type="entry name" value="Ig-like_dom"/>
</dbReference>
<evidence type="ECO:0000256" key="3">
    <source>
        <dbReference type="SAM" id="SignalP"/>
    </source>
</evidence>
<organism evidence="5 6">
    <name type="scientific">Perca flavescens</name>
    <name type="common">American yellow perch</name>
    <name type="synonym">Morone flavescens</name>
    <dbReference type="NCBI Taxonomy" id="8167"/>
    <lineage>
        <taxon>Eukaryota</taxon>
        <taxon>Metazoa</taxon>
        <taxon>Chordata</taxon>
        <taxon>Craniata</taxon>
        <taxon>Vertebrata</taxon>
        <taxon>Euteleostomi</taxon>
        <taxon>Actinopterygii</taxon>
        <taxon>Neopterygii</taxon>
        <taxon>Teleostei</taxon>
        <taxon>Neoteleostei</taxon>
        <taxon>Acanthomorphata</taxon>
        <taxon>Eupercaria</taxon>
        <taxon>Perciformes</taxon>
        <taxon>Percoidei</taxon>
        <taxon>Percidae</taxon>
        <taxon>Percinae</taxon>
        <taxon>Perca</taxon>
    </lineage>
</organism>
<dbReference type="Proteomes" id="UP000295070">
    <property type="component" value="Chromosome 5"/>
</dbReference>
<feature type="transmembrane region" description="Helical" evidence="2">
    <location>
        <begin position="249"/>
        <end position="267"/>
    </location>
</feature>
<dbReference type="STRING" id="8167.A0A484DDN6"/>
<name>A0A484DDN6_PERFV</name>
<keyword evidence="6" id="KW-1185">Reference proteome</keyword>
<evidence type="ECO:0000313" key="5">
    <source>
        <dbReference type="EMBL" id="TDH13302.1"/>
    </source>
</evidence>
<dbReference type="SUPFAM" id="SSF48726">
    <property type="entry name" value="Immunoglobulin"/>
    <property type="match status" value="2"/>
</dbReference>
<comment type="caution">
    <text evidence="5">The sequence shown here is derived from an EMBL/GenBank/DDBJ whole genome shotgun (WGS) entry which is preliminary data.</text>
</comment>
<feature type="compositionally biased region" description="Polar residues" evidence="1">
    <location>
        <begin position="277"/>
        <end position="294"/>
    </location>
</feature>
<keyword evidence="2" id="KW-0812">Transmembrane</keyword>
<proteinExistence type="predicted"/>
<keyword evidence="3" id="KW-0732">Signal</keyword>
<dbReference type="PANTHER" id="PTHR46013">
    <property type="entry name" value="VASCULAR CELL ADHESION MOLECULE 1"/>
    <property type="match status" value="1"/>
</dbReference>
<evidence type="ECO:0000259" key="4">
    <source>
        <dbReference type="PROSITE" id="PS50835"/>
    </source>
</evidence>
<keyword evidence="2" id="KW-0472">Membrane</keyword>
<protein>
    <recommendedName>
        <fullName evidence="4">Ig-like domain-containing protein</fullName>
    </recommendedName>
</protein>
<feature type="domain" description="Ig-like" evidence="4">
    <location>
        <begin position="31"/>
        <end position="126"/>
    </location>
</feature>
<accession>A0A484DDN6</accession>
<dbReference type="InterPro" id="IPR036179">
    <property type="entry name" value="Ig-like_dom_sf"/>
</dbReference>
<dbReference type="AlphaFoldDB" id="A0A484DDN6"/>
<feature type="chain" id="PRO_5019739097" description="Ig-like domain-containing protein" evidence="3">
    <location>
        <begin position="24"/>
        <end position="308"/>
    </location>
</feature>
<evidence type="ECO:0000256" key="2">
    <source>
        <dbReference type="SAM" id="Phobius"/>
    </source>
</evidence>
<feature type="domain" description="Ig-like" evidence="4">
    <location>
        <begin position="141"/>
        <end position="242"/>
    </location>
</feature>
<evidence type="ECO:0000313" key="6">
    <source>
        <dbReference type="Proteomes" id="UP000295070"/>
    </source>
</evidence>
<dbReference type="PROSITE" id="PS50835">
    <property type="entry name" value="IG_LIKE"/>
    <property type="match status" value="2"/>
</dbReference>
<evidence type="ECO:0000256" key="1">
    <source>
        <dbReference type="SAM" id="MobiDB-lite"/>
    </source>
</evidence>
<dbReference type="Gene3D" id="2.60.40.10">
    <property type="entry name" value="Immunoglobulins"/>
    <property type="match status" value="2"/>
</dbReference>
<feature type="signal peptide" evidence="3">
    <location>
        <begin position="1"/>
        <end position="23"/>
    </location>
</feature>
<dbReference type="Pfam" id="PF13927">
    <property type="entry name" value="Ig_3"/>
    <property type="match status" value="1"/>
</dbReference>
<dbReference type="SMART" id="SM00409">
    <property type="entry name" value="IG"/>
    <property type="match status" value="1"/>
</dbReference>
<feature type="region of interest" description="Disordered" evidence="1">
    <location>
        <begin position="277"/>
        <end position="308"/>
    </location>
</feature>
<dbReference type="InterPro" id="IPR003599">
    <property type="entry name" value="Ig_sub"/>
</dbReference>
<dbReference type="EMBL" id="SCKG01000005">
    <property type="protein sequence ID" value="TDH13302.1"/>
    <property type="molecule type" value="Genomic_DNA"/>
</dbReference>
<dbReference type="InterPro" id="IPR013783">
    <property type="entry name" value="Ig-like_fold"/>
</dbReference>
<gene>
    <name evidence="5" type="ORF">EPR50_G00053640</name>
</gene>
<reference evidence="5 6" key="1">
    <citation type="submission" date="2019-01" db="EMBL/GenBank/DDBJ databases">
        <title>A chromosome-scale genome assembly of the yellow perch, Perca flavescens.</title>
        <authorList>
            <person name="Feron R."/>
            <person name="Morvezen R."/>
            <person name="Bestin A."/>
            <person name="Haffray P."/>
            <person name="Klopp C."/>
            <person name="Zahm M."/>
            <person name="Cabau C."/>
            <person name="Roques C."/>
            <person name="Donnadieu C."/>
            <person name="Bouchez O."/>
            <person name="Christie M."/>
            <person name="Larson W."/>
            <person name="Guiguen Y."/>
        </authorList>
    </citation>
    <scope>NUCLEOTIDE SEQUENCE [LARGE SCALE GENOMIC DNA]</scope>
    <source>
        <strain evidence="5">YP-PL-M2</strain>
        <tissue evidence="5">Blood</tissue>
    </source>
</reference>
<keyword evidence="2" id="KW-1133">Transmembrane helix</keyword>
<dbReference type="PANTHER" id="PTHR46013:SF7">
    <property type="entry name" value="IG-LIKE DOMAIN-CONTAINING PROTEIN"/>
    <property type="match status" value="1"/>
</dbReference>
<sequence>MSSSWEQLFFQILLLVFCRHINTKTPGPTPPPLVSISSPLPTDVRSVVLKGESHTESVELLNPVNLTLECTWTGNQNKLPNITGFWGKDGDEVENSRLTVQLENDQYNLKRAFSIVSEKNLGNYSCMFESEAKIDFVLAAPHMHEVRDKPIVSYVGDSVVIHCKMEETQPKPITWNWYKANGTDKEQIFTAAQPLRYEIKNDERKTKLVVYNLTEADRGLYYCGAVYAINTTMGLVELKVINFTEPLKPFIAIVIEVIVLVVAIMFYERYQSKKNYTAGNGMNDQTNTVTQGENNEPEEGSSMRQRKV</sequence>